<organism evidence="2 3">
    <name type="scientific">Oceanitalea stevensii</name>
    <dbReference type="NCBI Taxonomy" id="2763072"/>
    <lineage>
        <taxon>Bacteria</taxon>
        <taxon>Bacillati</taxon>
        <taxon>Actinomycetota</taxon>
        <taxon>Actinomycetes</taxon>
        <taxon>Micrococcales</taxon>
        <taxon>Bogoriellaceae</taxon>
        <taxon>Georgenia</taxon>
    </lineage>
</organism>
<feature type="chain" id="PRO_5045131676" evidence="1">
    <location>
        <begin position="21"/>
        <end position="58"/>
    </location>
</feature>
<proteinExistence type="predicted"/>
<dbReference type="EMBL" id="JACSPO010000004">
    <property type="protein sequence ID" value="MBD8062621.1"/>
    <property type="molecule type" value="Genomic_DNA"/>
</dbReference>
<gene>
    <name evidence="2" type="ORF">H9624_09820</name>
</gene>
<reference evidence="2 3" key="1">
    <citation type="submission" date="2020-08" db="EMBL/GenBank/DDBJ databases">
        <title>A Genomic Blueprint of the Chicken Gut Microbiome.</title>
        <authorList>
            <person name="Gilroy R."/>
            <person name="Ravi A."/>
            <person name="Getino M."/>
            <person name="Pursley I."/>
            <person name="Horton D.L."/>
            <person name="Alikhan N.-F."/>
            <person name="Baker D."/>
            <person name="Gharbi K."/>
            <person name="Hall N."/>
            <person name="Watson M."/>
            <person name="Adriaenssens E.M."/>
            <person name="Foster-Nyarko E."/>
            <person name="Jarju S."/>
            <person name="Secka A."/>
            <person name="Antonio M."/>
            <person name="Oren A."/>
            <person name="Chaudhuri R."/>
            <person name="La Ragione R.M."/>
            <person name="Hildebrand F."/>
            <person name="Pallen M.J."/>
        </authorList>
    </citation>
    <scope>NUCLEOTIDE SEQUENCE [LARGE SCALE GENOMIC DNA]</scope>
    <source>
        <strain evidence="2 3">Sa1BUA1</strain>
    </source>
</reference>
<dbReference type="RefSeq" id="WP_251839725.1">
    <property type="nucleotide sequence ID" value="NZ_JACSPO010000004.1"/>
</dbReference>
<feature type="signal peptide" evidence="1">
    <location>
        <begin position="1"/>
        <end position="20"/>
    </location>
</feature>
<evidence type="ECO:0000256" key="1">
    <source>
        <dbReference type="SAM" id="SignalP"/>
    </source>
</evidence>
<name>A0ABR8Z2R3_9MICO</name>
<keyword evidence="1" id="KW-0732">Signal</keyword>
<comment type="caution">
    <text evidence="2">The sequence shown here is derived from an EMBL/GenBank/DDBJ whole genome shotgun (WGS) entry which is preliminary data.</text>
</comment>
<evidence type="ECO:0000313" key="3">
    <source>
        <dbReference type="Proteomes" id="UP000661894"/>
    </source>
</evidence>
<sequence>MKTAVSALVAVLLVAGPSAAAVGAPADGPGSSIAVAEESRGTNGFFHDLMCVVLKKRC</sequence>
<keyword evidence="3" id="KW-1185">Reference proteome</keyword>
<evidence type="ECO:0000313" key="2">
    <source>
        <dbReference type="EMBL" id="MBD8062621.1"/>
    </source>
</evidence>
<accession>A0ABR8Z2R3</accession>
<dbReference type="Proteomes" id="UP000661894">
    <property type="component" value="Unassembled WGS sequence"/>
</dbReference>
<protein>
    <submittedName>
        <fullName evidence="2">Uncharacterized protein</fullName>
    </submittedName>
</protein>